<gene>
    <name evidence="1" type="ORF">PPSIR1_11070</name>
</gene>
<dbReference type="RefSeq" id="WP_006976060.1">
    <property type="nucleotide sequence ID" value="NZ_ABCS01000115.1"/>
</dbReference>
<protein>
    <submittedName>
        <fullName evidence="1">Uncharacterized protein</fullName>
    </submittedName>
</protein>
<comment type="caution">
    <text evidence="1">The sequence shown here is derived from an EMBL/GenBank/DDBJ whole genome shotgun (WGS) entry which is preliminary data.</text>
</comment>
<name>A6GH73_9BACT</name>
<evidence type="ECO:0000313" key="1">
    <source>
        <dbReference type="EMBL" id="EDM74795.1"/>
    </source>
</evidence>
<dbReference type="TCDB" id="1.B.80.1.2">
    <property type="family name" value="the putative trans-outer membrane electron flow porin (tom-ef) family"/>
</dbReference>
<dbReference type="STRING" id="391625.PPSIR1_11070"/>
<dbReference type="Proteomes" id="UP000005801">
    <property type="component" value="Unassembled WGS sequence"/>
</dbReference>
<accession>A6GH73</accession>
<evidence type="ECO:0000313" key="2">
    <source>
        <dbReference type="Proteomes" id="UP000005801"/>
    </source>
</evidence>
<sequence length="526" mass="56813">MEGDQRQARIGCAPLGPPRRARAPAIASLILALGAGIGRAEAAEVRVGSRTIGEGYVVMAPAASGEGEVRLLRRRRLVQYVNLGVYELLPPKQADQWRREPKDGQIEVVASMRVRHDFGDFRRFASSAPGASGPLLQSLDGRQVDLLYGYVQGREIGGFFDFRAGRQFETSGLDWFAFDGGWARVDTPANLSIEAFGGLAVNGNDVFGWPTWQLDGTAGTPQPGLGRDMDIARSPMLGAALASSGLRRVHARVAYRRTFTPGADTGALNRGLVEPTGEADGSAQPLTTAVDQEFVSAQLDLPLFDGVFTPFAAARYNLGTSRLDDLSAGLDLAVSDRHRVRAQYLRTIPSFDLDSIFNLFALQPLEDVRLSYQVRAGGGWTLQGRGRVRVFRSELAEDEAAARTRALALGWGASLSALWRRHRFAARVDGFAQGGEGGTVAGGSLDGQVRVAHDRVGLDLRTYASGYGDETRQGWAVAVQAGADAQVWRGVHVTLLAEEMVTPYLRHAFRGLAMLGFDWSMRGGGR</sequence>
<proteinExistence type="predicted"/>
<organism evidence="1 2">
    <name type="scientific">Plesiocystis pacifica SIR-1</name>
    <dbReference type="NCBI Taxonomy" id="391625"/>
    <lineage>
        <taxon>Bacteria</taxon>
        <taxon>Pseudomonadati</taxon>
        <taxon>Myxococcota</taxon>
        <taxon>Polyangia</taxon>
        <taxon>Nannocystales</taxon>
        <taxon>Nannocystaceae</taxon>
        <taxon>Plesiocystis</taxon>
    </lineage>
</organism>
<dbReference type="EMBL" id="ABCS01000115">
    <property type="protein sequence ID" value="EDM74795.1"/>
    <property type="molecule type" value="Genomic_DNA"/>
</dbReference>
<keyword evidence="2" id="KW-1185">Reference proteome</keyword>
<reference evidence="1 2" key="1">
    <citation type="submission" date="2007-06" db="EMBL/GenBank/DDBJ databases">
        <authorList>
            <person name="Shimkets L."/>
            <person name="Ferriera S."/>
            <person name="Johnson J."/>
            <person name="Kravitz S."/>
            <person name="Beeson K."/>
            <person name="Sutton G."/>
            <person name="Rogers Y.-H."/>
            <person name="Friedman R."/>
            <person name="Frazier M."/>
            <person name="Venter J.C."/>
        </authorList>
    </citation>
    <scope>NUCLEOTIDE SEQUENCE [LARGE SCALE GENOMIC DNA]</scope>
    <source>
        <strain evidence="1 2">SIR-1</strain>
    </source>
</reference>
<dbReference type="OrthoDB" id="5485196at2"/>
<dbReference type="eggNOG" id="ENOG50319EH">
    <property type="taxonomic scope" value="Bacteria"/>
</dbReference>
<dbReference type="AlphaFoldDB" id="A6GH73"/>